<dbReference type="AlphaFoldDB" id="A0AA36HTX8"/>
<keyword evidence="1" id="KW-0175">Coiled coil</keyword>
<evidence type="ECO:0000256" key="2">
    <source>
        <dbReference type="SAM" id="MobiDB-lite"/>
    </source>
</evidence>
<feature type="compositionally biased region" description="Basic and acidic residues" evidence="2">
    <location>
        <begin position="247"/>
        <end position="262"/>
    </location>
</feature>
<evidence type="ECO:0000256" key="1">
    <source>
        <dbReference type="SAM" id="Coils"/>
    </source>
</evidence>
<feature type="compositionally biased region" description="Low complexity" evidence="2">
    <location>
        <begin position="230"/>
        <end position="246"/>
    </location>
</feature>
<protein>
    <submittedName>
        <fullName evidence="3">Uncharacterized protein</fullName>
    </submittedName>
</protein>
<dbReference type="EMBL" id="CAUJNA010000313">
    <property type="protein sequence ID" value="CAJ1375293.1"/>
    <property type="molecule type" value="Genomic_DNA"/>
</dbReference>
<feature type="region of interest" description="Disordered" evidence="2">
    <location>
        <begin position="219"/>
        <end position="312"/>
    </location>
</feature>
<sequence length="376" mass="43331">MGEDNAETLEELQAKNEELREKLRAKVWTMALSTVAKMEKMAMEGATQTEKVTLPNRIAALERAIFGESASATDLEKMASLEQDYKELQDDYVVLSEEYQILKDRPPVVIQKEDDKSAFLEEQMRKMQEQYQAIQQKLNKLRVEHLELQTSHAQMEQEHQKIKDDAAQMEKLLNDKLGQLQKIHAKLAKELQQVRSEQLETTKKLAELKEDKSRLVKELRTQQETRTRRWSSCATTSRTSSAASTGSRRDHEQLQEKSDRFRSTMTEGWRSEPGTPKQRSEKNLLPPLTPTARGRSEEREMNSSQSEGKLPGLVDTKEARFPTSLLEPRGPLSVTHLKTRIMEIKGRVLYCNDKWQESSAPRRNTVSVYDVDADIW</sequence>
<dbReference type="Proteomes" id="UP001178507">
    <property type="component" value="Unassembled WGS sequence"/>
</dbReference>
<evidence type="ECO:0000313" key="4">
    <source>
        <dbReference type="Proteomes" id="UP001178507"/>
    </source>
</evidence>
<organism evidence="3 4">
    <name type="scientific">Effrenium voratum</name>
    <dbReference type="NCBI Taxonomy" id="2562239"/>
    <lineage>
        <taxon>Eukaryota</taxon>
        <taxon>Sar</taxon>
        <taxon>Alveolata</taxon>
        <taxon>Dinophyceae</taxon>
        <taxon>Suessiales</taxon>
        <taxon>Symbiodiniaceae</taxon>
        <taxon>Effrenium</taxon>
    </lineage>
</organism>
<reference evidence="3" key="1">
    <citation type="submission" date="2023-08" db="EMBL/GenBank/DDBJ databases">
        <authorList>
            <person name="Chen Y."/>
            <person name="Shah S."/>
            <person name="Dougan E. K."/>
            <person name="Thang M."/>
            <person name="Chan C."/>
        </authorList>
    </citation>
    <scope>NUCLEOTIDE SEQUENCE</scope>
</reference>
<accession>A0AA36HTX8</accession>
<keyword evidence="4" id="KW-1185">Reference proteome</keyword>
<evidence type="ECO:0000313" key="3">
    <source>
        <dbReference type="EMBL" id="CAJ1375293.1"/>
    </source>
</evidence>
<proteinExistence type="predicted"/>
<feature type="coiled-coil region" evidence="1">
    <location>
        <begin position="2"/>
        <end position="29"/>
    </location>
</feature>
<comment type="caution">
    <text evidence="3">The sequence shown here is derived from an EMBL/GenBank/DDBJ whole genome shotgun (WGS) entry which is preliminary data.</text>
</comment>
<name>A0AA36HTX8_9DINO</name>
<gene>
    <name evidence="3" type="ORF">EVOR1521_LOCUS4602</name>
</gene>